<keyword evidence="3" id="KW-1185">Reference proteome</keyword>
<dbReference type="RefSeq" id="WP_344046676.1">
    <property type="nucleotide sequence ID" value="NZ_BAAAPB010000004.1"/>
</dbReference>
<accession>A0ABN2RIG5</accession>
<dbReference type="InterPro" id="IPR012349">
    <property type="entry name" value="Split_barrel_FMN-bd"/>
</dbReference>
<feature type="region of interest" description="Disordered" evidence="1">
    <location>
        <begin position="99"/>
        <end position="121"/>
    </location>
</feature>
<proteinExistence type="predicted"/>
<evidence type="ECO:0000313" key="3">
    <source>
        <dbReference type="Proteomes" id="UP001500571"/>
    </source>
</evidence>
<comment type="caution">
    <text evidence="2">The sequence shown here is derived from an EMBL/GenBank/DDBJ whole genome shotgun (WGS) entry which is preliminary data.</text>
</comment>
<evidence type="ECO:0000256" key="1">
    <source>
        <dbReference type="SAM" id="MobiDB-lite"/>
    </source>
</evidence>
<organism evidence="2 3">
    <name type="scientific">Nocardioides panacihumi</name>
    <dbReference type="NCBI Taxonomy" id="400774"/>
    <lineage>
        <taxon>Bacteria</taxon>
        <taxon>Bacillati</taxon>
        <taxon>Actinomycetota</taxon>
        <taxon>Actinomycetes</taxon>
        <taxon>Propionibacteriales</taxon>
        <taxon>Nocardioidaceae</taxon>
        <taxon>Nocardioides</taxon>
    </lineage>
</organism>
<reference evidence="3" key="1">
    <citation type="journal article" date="2019" name="Int. J. Syst. Evol. Microbiol.">
        <title>The Global Catalogue of Microorganisms (GCM) 10K type strain sequencing project: providing services to taxonomists for standard genome sequencing and annotation.</title>
        <authorList>
            <consortium name="The Broad Institute Genomics Platform"/>
            <consortium name="The Broad Institute Genome Sequencing Center for Infectious Disease"/>
            <person name="Wu L."/>
            <person name="Ma J."/>
        </authorList>
    </citation>
    <scope>NUCLEOTIDE SEQUENCE [LARGE SCALE GENOMIC DNA]</scope>
    <source>
        <strain evidence="3">JCM 15309</strain>
    </source>
</reference>
<protein>
    <recommendedName>
        <fullName evidence="4">Pyridoxamine 5'-phosphate oxidase family protein</fullName>
    </recommendedName>
</protein>
<dbReference type="Proteomes" id="UP001500571">
    <property type="component" value="Unassembled WGS sequence"/>
</dbReference>
<dbReference type="Gene3D" id="2.30.110.10">
    <property type="entry name" value="Electron Transport, Fmn-binding Protein, Chain A"/>
    <property type="match status" value="1"/>
</dbReference>
<name>A0ABN2RIG5_9ACTN</name>
<evidence type="ECO:0008006" key="4">
    <source>
        <dbReference type="Google" id="ProtNLM"/>
    </source>
</evidence>
<evidence type="ECO:0000313" key="2">
    <source>
        <dbReference type="EMBL" id="GAA1969760.1"/>
    </source>
</evidence>
<gene>
    <name evidence="2" type="ORF">GCM10009798_33050</name>
</gene>
<dbReference type="EMBL" id="BAAAPB010000004">
    <property type="protein sequence ID" value="GAA1969760.1"/>
    <property type="molecule type" value="Genomic_DNA"/>
</dbReference>
<sequence>MSYPVSQADLGRALEQYAEGYLLTVTADATTRAVAVRPRLVDGRVVVGAGRSSSANVALHPQVTVLCPPTGEKGFTLLVDGVATVEGDEIRVEPTSVVLHRPPYHSDGPPPPDYAGGKAVC</sequence>